<evidence type="ECO:0000313" key="3">
    <source>
        <dbReference type="EMBL" id="MBC8567369.1"/>
    </source>
</evidence>
<dbReference type="Proteomes" id="UP000610862">
    <property type="component" value="Unassembled WGS sequence"/>
</dbReference>
<name>A0A926E7T6_9FIRM</name>
<feature type="domain" description="CobB/CobQ-like glutamine amidotransferase" evidence="2">
    <location>
        <begin position="6"/>
        <end position="189"/>
    </location>
</feature>
<reference evidence="3" key="1">
    <citation type="submission" date="2020-08" db="EMBL/GenBank/DDBJ databases">
        <title>Genome public.</title>
        <authorList>
            <person name="Liu C."/>
            <person name="Sun Q."/>
        </authorList>
    </citation>
    <scope>NUCLEOTIDE SEQUENCE</scope>
    <source>
        <strain evidence="3">NSJ-24</strain>
    </source>
</reference>
<dbReference type="EMBL" id="JACRTA010000001">
    <property type="protein sequence ID" value="MBC8567369.1"/>
    <property type="molecule type" value="Genomic_DNA"/>
</dbReference>
<protein>
    <recommendedName>
        <fullName evidence="2">CobB/CobQ-like glutamine amidotransferase domain-containing protein</fullName>
    </recommendedName>
</protein>
<keyword evidence="1" id="KW-0315">Glutamine amidotransferase</keyword>
<dbReference type="RefSeq" id="WP_187524805.1">
    <property type="nucleotide sequence ID" value="NZ_JACRTA010000001.1"/>
</dbReference>
<proteinExistence type="predicted"/>
<comment type="caution">
    <text evidence="3">The sequence shown here is derived from an EMBL/GenBank/DDBJ whole genome shotgun (WGS) entry which is preliminary data.</text>
</comment>
<dbReference type="InterPro" id="IPR011698">
    <property type="entry name" value="GATase_3"/>
</dbReference>
<organism evidence="3 4">
    <name type="scientific">Lentihominibacter hominis</name>
    <dbReference type="NCBI Taxonomy" id="2763645"/>
    <lineage>
        <taxon>Bacteria</taxon>
        <taxon>Bacillati</taxon>
        <taxon>Bacillota</taxon>
        <taxon>Clostridia</taxon>
        <taxon>Peptostreptococcales</taxon>
        <taxon>Anaerovoracaceae</taxon>
        <taxon>Lentihominibacter</taxon>
    </lineage>
</organism>
<evidence type="ECO:0000313" key="4">
    <source>
        <dbReference type="Proteomes" id="UP000610862"/>
    </source>
</evidence>
<evidence type="ECO:0000259" key="2">
    <source>
        <dbReference type="Pfam" id="PF07685"/>
    </source>
</evidence>
<keyword evidence="4" id="KW-1185">Reference proteome</keyword>
<dbReference type="AlphaFoldDB" id="A0A926E7T6"/>
<gene>
    <name evidence="3" type="ORF">H8692_01140</name>
</gene>
<dbReference type="Pfam" id="PF07685">
    <property type="entry name" value="GATase_3"/>
    <property type="match status" value="1"/>
</dbReference>
<evidence type="ECO:0000256" key="1">
    <source>
        <dbReference type="ARBA" id="ARBA00022962"/>
    </source>
</evidence>
<accession>A0A926E7T6</accession>
<sequence length="231" mass="26807">MKKVELLFPELCNIYGESYNIEYLKRCSKDIDVIYTNHKEVPAFVSGGADMVYLGCASERKQEQIIEILKPYRSKIVELINQGVVFLATGNAVEIFGNYIRDGERIIEGLKVFDFYSVRYMKAERHNSQFIGKYDDLTILGHRSQFSFSYGDFEEAFIDIEKGIGMNSETKREGVRRKNFFGTYSLGPFLILNPLFTKKILRLIGLDDTLCFEKEIVEAYQYRLEELSRTI</sequence>
<dbReference type="GO" id="GO:0003824">
    <property type="term" value="F:catalytic activity"/>
    <property type="evidence" value="ECO:0007669"/>
    <property type="project" value="InterPro"/>
</dbReference>